<dbReference type="Proteomes" id="UP000008075">
    <property type="component" value="Chromosome"/>
</dbReference>
<organism evidence="1 2">
    <name type="scientific">Xenorhabdus nematophila (strain ATCC 19061 / DSM 3370 / CCUG 14189 / LMG 1036 / NCIMB 9965 / AN6)</name>
    <dbReference type="NCBI Taxonomy" id="406817"/>
    <lineage>
        <taxon>Bacteria</taxon>
        <taxon>Pseudomonadati</taxon>
        <taxon>Pseudomonadota</taxon>
        <taxon>Gammaproteobacteria</taxon>
        <taxon>Enterobacterales</taxon>
        <taxon>Morganellaceae</taxon>
        <taxon>Xenorhabdus</taxon>
    </lineage>
</organism>
<sequence length="28" mass="3438">MAINWLINSASYKNTIYSLELYKYDEFF</sequence>
<reference evidence="1 2" key="1">
    <citation type="journal article" date="2011" name="PLoS ONE">
        <title>The entomopathogenic bacterial endosymbionts xenorhabdus and photorhabdus: convergent lifestyles from divergent genomes.</title>
        <authorList>
            <person name="Chaston J.M."/>
            <person name="Suen G."/>
            <person name="Tucker S.L."/>
            <person name="Andersen A.W."/>
            <person name="Bhasin A."/>
            <person name="Bode E."/>
            <person name="Bode H.B."/>
            <person name="Brachmann A.O."/>
            <person name="Cowles C.E."/>
            <person name="Cowles K.N."/>
            <person name="Darby C."/>
            <person name="de Leon L."/>
            <person name="Drace K."/>
            <person name="Du Z."/>
            <person name="Givaudan A."/>
            <person name="Herbert Tran E.E."/>
            <person name="Jewell K.A."/>
            <person name="Knack J.J."/>
            <person name="Krasomil-Osterfeld K.C."/>
            <person name="Kukor R."/>
            <person name="Lanois A."/>
            <person name="Latreille P."/>
            <person name="Leimgruber N.K."/>
            <person name="Lipke C.M."/>
            <person name="Liu R."/>
            <person name="Lu X."/>
            <person name="Martens E.C."/>
            <person name="Marri P.R."/>
            <person name="Medigue C."/>
            <person name="Menard M.L."/>
            <person name="Miller N.M."/>
            <person name="Morales-Soto N."/>
            <person name="Norton S."/>
            <person name="Ogier J.C."/>
            <person name="Orchard S.S."/>
            <person name="Park D."/>
            <person name="Park Y."/>
            <person name="Qurollo B.A."/>
            <person name="Sugar D.R."/>
            <person name="Richards G.R."/>
            <person name="Rouy Z."/>
            <person name="Slominski B."/>
            <person name="Slominski K."/>
            <person name="Snyder H."/>
            <person name="Tjaden B.C."/>
            <person name="van der Hoeven R."/>
            <person name="Welch R.D."/>
            <person name="Wheeler C."/>
            <person name="Xiang B."/>
            <person name="Barbazuk B."/>
            <person name="Gaudriault S."/>
            <person name="Goodner B."/>
            <person name="Slater S.C."/>
            <person name="Forst S."/>
            <person name="Goldman B.S."/>
            <person name="Goodrich-Blair H."/>
        </authorList>
    </citation>
    <scope>NUCLEOTIDE SEQUENCE [LARGE SCALE GENOMIC DNA]</scope>
    <source>
        <strain evidence="2">ATCC 19061 / DSM 3370 / CCUG 14189 / LMG 1036 / NCIMB 9965 / AN6</strain>
    </source>
</reference>
<protein>
    <submittedName>
        <fullName evidence="1">Uncharacterized protein</fullName>
    </submittedName>
</protein>
<keyword evidence="2" id="KW-1185">Reference proteome</keyword>
<evidence type="ECO:0000313" key="2">
    <source>
        <dbReference type="Proteomes" id="UP000008075"/>
    </source>
</evidence>
<dbReference type="KEGG" id="xne:XNC1_2458"/>
<proteinExistence type="predicted"/>
<accession>D3VGT1</accession>
<dbReference type="AlphaFoldDB" id="D3VGT1"/>
<name>D3VGT1_XENNA</name>
<dbReference type="EMBL" id="FN667742">
    <property type="protein sequence ID" value="CBJ90517.1"/>
    <property type="molecule type" value="Genomic_DNA"/>
</dbReference>
<gene>
    <name evidence="1" type="ordered locus">XNC1_2458</name>
</gene>
<dbReference type="HOGENOM" id="CLU_3413013_0_0_6"/>
<evidence type="ECO:0000313" key="1">
    <source>
        <dbReference type="EMBL" id="CBJ90517.1"/>
    </source>
</evidence>